<evidence type="ECO:0000313" key="2">
    <source>
        <dbReference type="Proteomes" id="UP000256650"/>
    </source>
</evidence>
<dbReference type="EMBL" id="NXLS01000003">
    <property type="protein sequence ID" value="RDU63325.1"/>
    <property type="molecule type" value="Genomic_DNA"/>
</dbReference>
<accession>A0A3D8IEA0</accession>
<dbReference type="PANTHER" id="PTHR42146">
    <property type="entry name" value="3',5'-CYCLIC-NUCLEOTIDE PHOSPHODIESTERASE"/>
    <property type="match status" value="1"/>
</dbReference>
<sequence length="362" mass="41698">MQIYHLSHIDLDGYGCQMVSREIYTRAFASDSLLMFFYNANYGKEVSACLEEIYRQIKYTKAKNPKEKEAHILISDLNLTSDECERLVQSVLELNLNGFQITFELLDHHKSGQECAQTYEWYFLDTKRCATHIVYDTLLTRYGLCDSVRQWLEPMVKMINSVDLWLEEGYAFEFGKVAMRMIVECKELNRFMFDKEDREYKLALLKESAKFLGQEKGEILLDNAILEMKKCFLKGSLLSATLDNLISKYQSELLAQKAESCSIYWKQYRGFLSYSIGNISVLANLFLKNNPQFNFFIDVSARGNVSLRANNACDVSVLAKNYFNGGGHANASGGKIDGFKESFIYDNIKECVQNILKGEEYE</sequence>
<dbReference type="SUPFAM" id="SSF64182">
    <property type="entry name" value="DHH phosphoesterases"/>
    <property type="match status" value="1"/>
</dbReference>
<organism evidence="1 2">
    <name type="scientific">Helicobacter ganmani</name>
    <dbReference type="NCBI Taxonomy" id="60246"/>
    <lineage>
        <taxon>Bacteria</taxon>
        <taxon>Pseudomonadati</taxon>
        <taxon>Campylobacterota</taxon>
        <taxon>Epsilonproteobacteria</taxon>
        <taxon>Campylobacterales</taxon>
        <taxon>Helicobacteraceae</taxon>
        <taxon>Helicobacter</taxon>
    </lineage>
</organism>
<protein>
    <submittedName>
        <fullName evidence="1">3',5'-cyclic-nucleotide phosphodiesterase</fullName>
    </submittedName>
</protein>
<proteinExistence type="predicted"/>
<evidence type="ECO:0000313" key="1">
    <source>
        <dbReference type="EMBL" id="RDU63325.1"/>
    </source>
</evidence>
<dbReference type="RefSeq" id="WP_115551353.1">
    <property type="nucleotide sequence ID" value="NZ_CAPHNE010000004.1"/>
</dbReference>
<dbReference type="PANTHER" id="PTHR42146:SF1">
    <property type="entry name" value="OLIGORIBONUCLEASE NRNB"/>
    <property type="match status" value="1"/>
</dbReference>
<dbReference type="InterPro" id="IPR052968">
    <property type="entry name" value="Nucleotide_metab_enz"/>
</dbReference>
<dbReference type="AlphaFoldDB" id="A0A3D8IEA0"/>
<name>A0A3D8IEA0_9HELI</name>
<dbReference type="Proteomes" id="UP000256650">
    <property type="component" value="Unassembled WGS sequence"/>
</dbReference>
<dbReference type="OrthoDB" id="5800592at2"/>
<dbReference type="GeneID" id="82535479"/>
<reference evidence="1 2" key="1">
    <citation type="submission" date="2018-04" db="EMBL/GenBank/DDBJ databases">
        <title>Novel Campyloabacter and Helicobacter Species and Strains.</title>
        <authorList>
            <person name="Mannion A.J."/>
            <person name="Shen Z."/>
            <person name="Fox J.G."/>
        </authorList>
    </citation>
    <scope>NUCLEOTIDE SEQUENCE [LARGE SCALE GENOMIC DNA]</scope>
    <source>
        <strain evidence="1 2">MIT 99-5101</strain>
    </source>
</reference>
<dbReference type="Gene3D" id="3.10.310.30">
    <property type="match status" value="1"/>
</dbReference>
<comment type="caution">
    <text evidence="1">The sequence shown here is derived from an EMBL/GenBank/DDBJ whole genome shotgun (WGS) entry which is preliminary data.</text>
</comment>
<dbReference type="InterPro" id="IPR038763">
    <property type="entry name" value="DHH_sf"/>
</dbReference>
<keyword evidence="2" id="KW-1185">Reference proteome</keyword>
<gene>
    <name evidence="1" type="ORF">CQA43_04165</name>
</gene>